<dbReference type="AlphaFoldDB" id="A0AAD6TZY8"/>
<evidence type="ECO:0000313" key="2">
    <source>
        <dbReference type="Proteomes" id="UP001222325"/>
    </source>
</evidence>
<protein>
    <submittedName>
        <fullName evidence="1">Uncharacterized protein</fullName>
    </submittedName>
</protein>
<dbReference type="Proteomes" id="UP001222325">
    <property type="component" value="Unassembled WGS sequence"/>
</dbReference>
<evidence type="ECO:0000313" key="1">
    <source>
        <dbReference type="EMBL" id="KAJ7085411.1"/>
    </source>
</evidence>
<dbReference type="EMBL" id="JARJCN010000034">
    <property type="protein sequence ID" value="KAJ7085411.1"/>
    <property type="molecule type" value="Genomic_DNA"/>
</dbReference>
<sequence>MPTPSQPTSSYISRIQRPRLPVNVISLFAFRLVLAPCHCRYFNLNQVRSDASPPGRLAMDAGRLIRRSCGPTRSWTSTACSWRARARARARARRVFSFAFCWHLCPGPGPQPPGGRDSVQVQV</sequence>
<accession>A0AAD6TZY8</accession>
<comment type="caution">
    <text evidence="1">The sequence shown here is derived from an EMBL/GenBank/DDBJ whole genome shotgun (WGS) entry which is preliminary data.</text>
</comment>
<keyword evidence="2" id="KW-1185">Reference proteome</keyword>
<reference evidence="1" key="1">
    <citation type="submission" date="2023-03" db="EMBL/GenBank/DDBJ databases">
        <title>Massive genome expansion in bonnet fungi (Mycena s.s.) driven by repeated elements and novel gene families across ecological guilds.</title>
        <authorList>
            <consortium name="Lawrence Berkeley National Laboratory"/>
            <person name="Harder C.B."/>
            <person name="Miyauchi S."/>
            <person name="Viragh M."/>
            <person name="Kuo A."/>
            <person name="Thoen E."/>
            <person name="Andreopoulos B."/>
            <person name="Lu D."/>
            <person name="Skrede I."/>
            <person name="Drula E."/>
            <person name="Henrissat B."/>
            <person name="Morin E."/>
            <person name="Kohler A."/>
            <person name="Barry K."/>
            <person name="LaButti K."/>
            <person name="Morin E."/>
            <person name="Salamov A."/>
            <person name="Lipzen A."/>
            <person name="Mereny Z."/>
            <person name="Hegedus B."/>
            <person name="Baldrian P."/>
            <person name="Stursova M."/>
            <person name="Weitz H."/>
            <person name="Taylor A."/>
            <person name="Grigoriev I.V."/>
            <person name="Nagy L.G."/>
            <person name="Martin F."/>
            <person name="Kauserud H."/>
        </authorList>
    </citation>
    <scope>NUCLEOTIDE SEQUENCE</scope>
    <source>
        <strain evidence="1">CBHHK173m</strain>
    </source>
</reference>
<name>A0AAD6TZY8_9AGAR</name>
<gene>
    <name evidence="1" type="ORF">B0H15DRAFT_374996</name>
</gene>
<proteinExistence type="predicted"/>
<organism evidence="1 2">
    <name type="scientific">Mycena belliarum</name>
    <dbReference type="NCBI Taxonomy" id="1033014"/>
    <lineage>
        <taxon>Eukaryota</taxon>
        <taxon>Fungi</taxon>
        <taxon>Dikarya</taxon>
        <taxon>Basidiomycota</taxon>
        <taxon>Agaricomycotina</taxon>
        <taxon>Agaricomycetes</taxon>
        <taxon>Agaricomycetidae</taxon>
        <taxon>Agaricales</taxon>
        <taxon>Marasmiineae</taxon>
        <taxon>Mycenaceae</taxon>
        <taxon>Mycena</taxon>
    </lineage>
</organism>